<dbReference type="PANTHER" id="PTHR22916">
    <property type="entry name" value="GLYCOSYLTRANSFERASE"/>
    <property type="match status" value="1"/>
</dbReference>
<dbReference type="EMBL" id="VSSQ01000155">
    <property type="protein sequence ID" value="MPL81842.1"/>
    <property type="molecule type" value="Genomic_DNA"/>
</dbReference>
<evidence type="ECO:0000256" key="3">
    <source>
        <dbReference type="SAM" id="Phobius"/>
    </source>
</evidence>
<dbReference type="Pfam" id="PF00535">
    <property type="entry name" value="Glycos_transf_2"/>
    <property type="match status" value="1"/>
</dbReference>
<dbReference type="SUPFAM" id="SSF53448">
    <property type="entry name" value="Nucleotide-diphospho-sugar transferases"/>
    <property type="match status" value="1"/>
</dbReference>
<feature type="domain" description="Glycosyltransferase 2-like" evidence="4">
    <location>
        <begin position="6"/>
        <end position="137"/>
    </location>
</feature>
<dbReference type="GO" id="GO:0099621">
    <property type="term" value="F:undecaprenyl-phosphate 4-deoxy-4-formamido-L-arabinose transferase activity"/>
    <property type="evidence" value="ECO:0007669"/>
    <property type="project" value="UniProtKB-EC"/>
</dbReference>
<keyword evidence="3" id="KW-0472">Membrane</keyword>
<dbReference type="PANTHER" id="PTHR22916:SF51">
    <property type="entry name" value="GLYCOSYLTRANSFERASE EPSH-RELATED"/>
    <property type="match status" value="1"/>
</dbReference>
<proteinExistence type="predicted"/>
<comment type="caution">
    <text evidence="5">The sequence shown here is derived from an EMBL/GenBank/DDBJ whole genome shotgun (WGS) entry which is preliminary data.</text>
</comment>
<evidence type="ECO:0000259" key="4">
    <source>
        <dbReference type="Pfam" id="PF00535"/>
    </source>
</evidence>
<dbReference type="InterPro" id="IPR001173">
    <property type="entry name" value="Glyco_trans_2-like"/>
</dbReference>
<dbReference type="EC" id="2.4.2.53" evidence="5"/>
<sequence>MSMKFSLVIPVYNAESYVEKCIRSCETQDIPHSAYELIIINDGSTDNSLSVIEKLSKEFPNLVIHSQENAGLSSARNQGLSLAKGEYVWFIDSDDWIESNCLGEIYNQMNHYNLDVLICKFTDTDGIHFNIRFDSNLAITKMIDGKSHLLSFNYSFSVPMNICKRSFLLENNLYFMKGIFHEDNEFTLRMFYFAKRIMTCGKPFYYVYHSPKSITRSVNPQKAFDLLKVANSHLLFRDGDVPEPEIKVVFNNCIGLALNAALENIKYMSAKNRQLFYVELRKRKDFFYAMLKSDRTKYRLEAILYLFSPYIFQVMYGFWVCFKKQGTAKIL</sequence>
<accession>A0A644USR8</accession>
<evidence type="ECO:0000313" key="5">
    <source>
        <dbReference type="EMBL" id="MPL81842.1"/>
    </source>
</evidence>
<organism evidence="5">
    <name type="scientific">bioreactor metagenome</name>
    <dbReference type="NCBI Taxonomy" id="1076179"/>
    <lineage>
        <taxon>unclassified sequences</taxon>
        <taxon>metagenomes</taxon>
        <taxon>ecological metagenomes</taxon>
    </lineage>
</organism>
<name>A0A644USR8_9ZZZZ</name>
<keyword evidence="1 5" id="KW-0328">Glycosyltransferase</keyword>
<reference evidence="5" key="1">
    <citation type="submission" date="2019-08" db="EMBL/GenBank/DDBJ databases">
        <authorList>
            <person name="Kucharzyk K."/>
            <person name="Murdoch R.W."/>
            <person name="Higgins S."/>
            <person name="Loffler F."/>
        </authorList>
    </citation>
    <scope>NUCLEOTIDE SEQUENCE</scope>
</reference>
<keyword evidence="3" id="KW-1133">Transmembrane helix</keyword>
<dbReference type="InterPro" id="IPR029044">
    <property type="entry name" value="Nucleotide-diphossugar_trans"/>
</dbReference>
<dbReference type="Gene3D" id="3.90.550.10">
    <property type="entry name" value="Spore Coat Polysaccharide Biosynthesis Protein SpsA, Chain A"/>
    <property type="match status" value="1"/>
</dbReference>
<gene>
    <name evidence="5" type="primary">arnC_17</name>
    <name evidence="5" type="ORF">SDC9_27773</name>
</gene>
<evidence type="ECO:0000256" key="2">
    <source>
        <dbReference type="ARBA" id="ARBA00022679"/>
    </source>
</evidence>
<keyword evidence="2 5" id="KW-0808">Transferase</keyword>
<dbReference type="AlphaFoldDB" id="A0A644USR8"/>
<dbReference type="CDD" id="cd00761">
    <property type="entry name" value="Glyco_tranf_GTA_type"/>
    <property type="match status" value="1"/>
</dbReference>
<evidence type="ECO:0000256" key="1">
    <source>
        <dbReference type="ARBA" id="ARBA00022676"/>
    </source>
</evidence>
<keyword evidence="3" id="KW-0812">Transmembrane</keyword>
<protein>
    <submittedName>
        <fullName evidence="5">Undecaprenyl-phosphate 4-deoxy-4-formamido-L-arabinose transferase</fullName>
        <ecNumber evidence="5">2.4.2.53</ecNumber>
    </submittedName>
</protein>
<feature type="transmembrane region" description="Helical" evidence="3">
    <location>
        <begin position="302"/>
        <end position="322"/>
    </location>
</feature>